<dbReference type="Proteomes" id="UP000267096">
    <property type="component" value="Unassembled WGS sequence"/>
</dbReference>
<protein>
    <submittedName>
        <fullName evidence="4">TSC-22/dip/bun family protein</fullName>
    </submittedName>
</protein>
<gene>
    <name evidence="2" type="ORF">ASIM_LOCUS19992</name>
</gene>
<name>A0A0M3KHZ4_ANISI</name>
<keyword evidence="3" id="KW-1185">Reference proteome</keyword>
<evidence type="ECO:0000256" key="1">
    <source>
        <dbReference type="SAM" id="Coils"/>
    </source>
</evidence>
<sequence>MCPSVAVVNRAMDDHSTAIAGDKPDNVRAKSEEIIVAEKRLSGVIEYLKQKLNNTVEEVERIRAENLQLKTNIAQYNKKYAND</sequence>
<proteinExistence type="predicted"/>
<dbReference type="AlphaFoldDB" id="A0A0M3KHZ4"/>
<evidence type="ECO:0000313" key="4">
    <source>
        <dbReference type="WBParaSite" id="ASIM_0002060901-mRNA-1"/>
    </source>
</evidence>
<dbReference type="EMBL" id="UYRR01038423">
    <property type="protein sequence ID" value="VDK73516.1"/>
    <property type="molecule type" value="Genomic_DNA"/>
</dbReference>
<organism evidence="4">
    <name type="scientific">Anisakis simplex</name>
    <name type="common">Herring worm</name>
    <dbReference type="NCBI Taxonomy" id="6269"/>
    <lineage>
        <taxon>Eukaryota</taxon>
        <taxon>Metazoa</taxon>
        <taxon>Ecdysozoa</taxon>
        <taxon>Nematoda</taxon>
        <taxon>Chromadorea</taxon>
        <taxon>Rhabditida</taxon>
        <taxon>Spirurina</taxon>
        <taxon>Ascaridomorpha</taxon>
        <taxon>Ascaridoidea</taxon>
        <taxon>Anisakidae</taxon>
        <taxon>Anisakis</taxon>
        <taxon>Anisakis simplex complex</taxon>
    </lineage>
</organism>
<evidence type="ECO:0000313" key="3">
    <source>
        <dbReference type="Proteomes" id="UP000267096"/>
    </source>
</evidence>
<evidence type="ECO:0000313" key="2">
    <source>
        <dbReference type="EMBL" id="VDK73516.1"/>
    </source>
</evidence>
<feature type="coiled-coil region" evidence="1">
    <location>
        <begin position="45"/>
        <end position="79"/>
    </location>
</feature>
<dbReference type="Gene3D" id="1.20.5.1700">
    <property type="match status" value="1"/>
</dbReference>
<dbReference type="WBParaSite" id="ASIM_0002060901-mRNA-1">
    <property type="protein sequence ID" value="ASIM_0002060901-mRNA-1"/>
    <property type="gene ID" value="ASIM_0002060901"/>
</dbReference>
<reference evidence="2 3" key="2">
    <citation type="submission" date="2018-11" db="EMBL/GenBank/DDBJ databases">
        <authorList>
            <consortium name="Pathogen Informatics"/>
        </authorList>
    </citation>
    <scope>NUCLEOTIDE SEQUENCE [LARGE SCALE GENOMIC DNA]</scope>
</reference>
<accession>A0A0M3KHZ4</accession>
<keyword evidence="1" id="KW-0175">Coiled coil</keyword>
<reference evidence="4" key="1">
    <citation type="submission" date="2017-02" db="UniProtKB">
        <authorList>
            <consortium name="WormBaseParasite"/>
        </authorList>
    </citation>
    <scope>IDENTIFICATION</scope>
</reference>